<proteinExistence type="inferred from homology"/>
<evidence type="ECO:0000256" key="3">
    <source>
        <dbReference type="RuleBase" id="RU000384"/>
    </source>
</evidence>
<comment type="caution">
    <text evidence="5">The sequence shown here is derived from an EMBL/GenBank/DDBJ whole genome shotgun (WGS) entry which is preliminary data.</text>
</comment>
<gene>
    <name evidence="5" type="ORF">DFR43_103204</name>
</gene>
<reference evidence="5 6" key="1">
    <citation type="submission" date="2019-03" db="EMBL/GenBank/DDBJ databases">
        <title>Genomic Encyclopedia of Type Strains, Phase IV (KMG-IV): sequencing the most valuable type-strain genomes for metagenomic binning, comparative biology and taxonomic classification.</title>
        <authorList>
            <person name="Goeker M."/>
        </authorList>
    </citation>
    <scope>NUCLEOTIDE SEQUENCE [LARGE SCALE GENOMIC DNA]</scope>
    <source>
        <strain evidence="5 6">DSM 19605</strain>
    </source>
</reference>
<dbReference type="InterPro" id="IPR036651">
    <property type="entry name" value="Gln_synt_N_sf"/>
</dbReference>
<dbReference type="SUPFAM" id="SSF54368">
    <property type="entry name" value="Glutamine synthetase, N-terminal domain"/>
    <property type="match status" value="1"/>
</dbReference>
<dbReference type="AlphaFoldDB" id="A0A4R6UCN1"/>
<keyword evidence="6" id="KW-1185">Reference proteome</keyword>
<dbReference type="GO" id="GO:0006542">
    <property type="term" value="P:glutamine biosynthetic process"/>
    <property type="evidence" value="ECO:0007669"/>
    <property type="project" value="InterPro"/>
</dbReference>
<comment type="similarity">
    <text evidence="2 3">Belongs to the glutamine synthetase family.</text>
</comment>
<evidence type="ECO:0000259" key="4">
    <source>
        <dbReference type="PROSITE" id="PS51987"/>
    </source>
</evidence>
<dbReference type="InterPro" id="IPR008146">
    <property type="entry name" value="Gln_synth_cat_dom"/>
</dbReference>
<protein>
    <submittedName>
        <fullName evidence="5">L-glutamine synthetase</fullName>
    </submittedName>
</protein>
<evidence type="ECO:0000313" key="6">
    <source>
        <dbReference type="Proteomes" id="UP000295510"/>
    </source>
</evidence>
<dbReference type="Gene3D" id="3.30.590.10">
    <property type="entry name" value="Glutamine synthetase/guanido kinase, catalytic domain"/>
    <property type="match status" value="1"/>
</dbReference>
<dbReference type="InterPro" id="IPR014746">
    <property type="entry name" value="Gln_synth/guanido_kin_cat_dom"/>
</dbReference>
<evidence type="ECO:0000256" key="1">
    <source>
        <dbReference type="ARBA" id="ARBA00022598"/>
    </source>
</evidence>
<keyword evidence="1" id="KW-0436">Ligase</keyword>
<accession>A0A4R6UCN1</accession>
<feature type="domain" description="GS catalytic" evidence="4">
    <location>
        <begin position="137"/>
        <end position="492"/>
    </location>
</feature>
<dbReference type="PROSITE" id="PS51987">
    <property type="entry name" value="GS_CATALYTIC"/>
    <property type="match status" value="1"/>
</dbReference>
<name>A0A4R6UCN1_9BURK</name>
<dbReference type="Pfam" id="PF00120">
    <property type="entry name" value="Gln-synt_C"/>
    <property type="match status" value="1"/>
</dbReference>
<organism evidence="5 6">
    <name type="scientific">Tepidicella xavieri</name>
    <dbReference type="NCBI Taxonomy" id="360241"/>
    <lineage>
        <taxon>Bacteria</taxon>
        <taxon>Pseudomonadati</taxon>
        <taxon>Pseudomonadota</taxon>
        <taxon>Betaproteobacteria</taxon>
        <taxon>Burkholderiales</taxon>
        <taxon>Tepidicella</taxon>
    </lineage>
</organism>
<dbReference type="OrthoDB" id="9807095at2"/>
<evidence type="ECO:0000256" key="2">
    <source>
        <dbReference type="PROSITE-ProRule" id="PRU01331"/>
    </source>
</evidence>
<dbReference type="SUPFAM" id="SSF55931">
    <property type="entry name" value="Glutamine synthetase/guanido kinase"/>
    <property type="match status" value="1"/>
</dbReference>
<dbReference type="Proteomes" id="UP000295510">
    <property type="component" value="Unassembled WGS sequence"/>
</dbReference>
<sequence>MTDFATRCGVQTPERQRAIEAVLQAIEAQGLEQVRVAWCDLHGFTRSKALMAGAVKQALRSGVGMVSTLLLKDTSDRTAWPVFQPGGTDGLPGFGQANNVVLLPDPASFRVLPWRERTGWLRAQAWFADATPVPYDSRRLLQRALDRLAAHGYGLRCGLEVEFHIYRITGTEAQTDPHRAAWPGEPPEVAMIHPGYQLLSEAWLDRADEPLRIVQRTAQALGLPLLSLEAEMGPSQVEAVFDVTDALTAADQMVLFRNAVKMALRDAGYHATFMCRPPFAHIMSSGWHLHQSLSSLATGANAMVRTEPLAGSTARDARHTLSDVGAHYLAGLLEHARGMAVFCTPTANGYARFRPHALAPQSVQWGRDNRGAMLRVIGGANDPATRIENRIGESAANPYLYLAAQIEAGLDGIERRLTPPPATEDPYGAQATPLPASLGEALDALQADTVLAGRIGADWVAYLTQIKRLEWQRLRDADDPDAFQRREYFSRF</sequence>
<dbReference type="GO" id="GO:0004356">
    <property type="term" value="F:glutamine synthetase activity"/>
    <property type="evidence" value="ECO:0007669"/>
    <property type="project" value="InterPro"/>
</dbReference>
<dbReference type="RefSeq" id="WP_133596056.1">
    <property type="nucleotide sequence ID" value="NZ_SNYL01000003.1"/>
</dbReference>
<evidence type="ECO:0000313" key="5">
    <source>
        <dbReference type="EMBL" id="TDQ44460.1"/>
    </source>
</evidence>
<dbReference type="PANTHER" id="PTHR43785:SF12">
    <property type="entry name" value="TYPE-1 GLUTAMINE SYNTHETASE 2"/>
    <property type="match status" value="1"/>
</dbReference>
<dbReference type="Gene3D" id="3.10.20.70">
    <property type="entry name" value="Glutamine synthetase, N-terminal domain"/>
    <property type="match status" value="1"/>
</dbReference>
<dbReference type="EMBL" id="SNYL01000003">
    <property type="protein sequence ID" value="TDQ44460.1"/>
    <property type="molecule type" value="Genomic_DNA"/>
</dbReference>
<dbReference type="SMART" id="SM01230">
    <property type="entry name" value="Gln-synt_C"/>
    <property type="match status" value="1"/>
</dbReference>
<dbReference type="PANTHER" id="PTHR43785">
    <property type="entry name" value="GAMMA-GLUTAMYLPUTRESCINE SYNTHETASE"/>
    <property type="match status" value="1"/>
</dbReference>